<sequence>MPDEVGKENMSTTEQGPEEGLPETQKPLTAEQRDELEVQEAARIAREEKIRRLVAERPIMGGQGPGEEEARRHMPERSPIPEEVRIFGERIGIYPMEGRDLVELINEAEVGKDGDVGEIASVIRQALALKEGLVFGPEGENV</sequence>
<protein>
    <submittedName>
        <fullName evidence="2">Uncharacterized protein</fullName>
    </submittedName>
</protein>
<proteinExistence type="predicted"/>
<feature type="compositionally biased region" description="Basic and acidic residues" evidence="1">
    <location>
        <begin position="68"/>
        <end position="81"/>
    </location>
</feature>
<evidence type="ECO:0000313" key="2">
    <source>
        <dbReference type="EMBL" id="PJE67454.1"/>
    </source>
</evidence>
<dbReference type="EMBL" id="PFEK01000046">
    <property type="protein sequence ID" value="PJE67454.1"/>
    <property type="molecule type" value="Genomic_DNA"/>
</dbReference>
<feature type="region of interest" description="Disordered" evidence="1">
    <location>
        <begin position="1"/>
        <end position="41"/>
    </location>
</feature>
<gene>
    <name evidence="2" type="ORF">COU95_02410</name>
</gene>
<feature type="non-terminal residue" evidence="2">
    <location>
        <position position="142"/>
    </location>
</feature>
<evidence type="ECO:0000313" key="3">
    <source>
        <dbReference type="Proteomes" id="UP000231474"/>
    </source>
</evidence>
<accession>A0A2M8L3G1</accession>
<name>A0A2M8L3G1_9BACT</name>
<comment type="caution">
    <text evidence="2">The sequence shown here is derived from an EMBL/GenBank/DDBJ whole genome shotgun (WGS) entry which is preliminary data.</text>
</comment>
<evidence type="ECO:0000256" key="1">
    <source>
        <dbReference type="SAM" id="MobiDB-lite"/>
    </source>
</evidence>
<feature type="region of interest" description="Disordered" evidence="1">
    <location>
        <begin position="55"/>
        <end position="81"/>
    </location>
</feature>
<organism evidence="2 3">
    <name type="scientific">Candidatus Shapirobacteria bacterium CG10_big_fil_rev_8_21_14_0_10_40_9</name>
    <dbReference type="NCBI Taxonomy" id="1974888"/>
    <lineage>
        <taxon>Bacteria</taxon>
        <taxon>Candidatus Shapironibacteriota</taxon>
    </lineage>
</organism>
<reference evidence="3" key="1">
    <citation type="submission" date="2017-09" db="EMBL/GenBank/DDBJ databases">
        <title>Depth-based differentiation of microbial function through sediment-hosted aquifers and enrichment of novel symbionts in the deep terrestrial subsurface.</title>
        <authorList>
            <person name="Probst A.J."/>
            <person name="Ladd B."/>
            <person name="Jarett J.K."/>
            <person name="Geller-Mcgrath D.E."/>
            <person name="Sieber C.M.K."/>
            <person name="Emerson J.B."/>
            <person name="Anantharaman K."/>
            <person name="Thomas B.C."/>
            <person name="Malmstrom R."/>
            <person name="Stieglmeier M."/>
            <person name="Klingl A."/>
            <person name="Woyke T."/>
            <person name="Ryan C.M."/>
            <person name="Banfield J.F."/>
        </authorList>
    </citation>
    <scope>NUCLEOTIDE SEQUENCE [LARGE SCALE GENOMIC DNA]</scope>
</reference>
<dbReference type="Proteomes" id="UP000231474">
    <property type="component" value="Unassembled WGS sequence"/>
</dbReference>
<dbReference type="AlphaFoldDB" id="A0A2M8L3G1"/>